<evidence type="ECO:0000313" key="2">
    <source>
        <dbReference type="Proteomes" id="UP000214720"/>
    </source>
</evidence>
<dbReference type="AlphaFoldDB" id="A0A226WYL9"/>
<dbReference type="OrthoDB" id="9105265at2"/>
<evidence type="ECO:0000313" key="1">
    <source>
        <dbReference type="EMBL" id="OXC75860.1"/>
    </source>
</evidence>
<dbReference type="SUPFAM" id="SSF52172">
    <property type="entry name" value="CheY-like"/>
    <property type="match status" value="1"/>
</dbReference>
<proteinExistence type="predicted"/>
<dbReference type="RefSeq" id="WP_089162772.1">
    <property type="nucleotide sequence ID" value="NZ_MTHB01000159.1"/>
</dbReference>
<dbReference type="Proteomes" id="UP000214720">
    <property type="component" value="Unassembled WGS sequence"/>
</dbReference>
<name>A0A226WYL9_CABSO</name>
<comment type="caution">
    <text evidence="1">The sequence shown here is derived from an EMBL/GenBank/DDBJ whole genome shotgun (WGS) entry which is preliminary data.</text>
</comment>
<dbReference type="EMBL" id="MTHB01000159">
    <property type="protein sequence ID" value="OXC75860.1"/>
    <property type="molecule type" value="Genomic_DNA"/>
</dbReference>
<reference evidence="2" key="1">
    <citation type="submission" date="2017-01" db="EMBL/GenBank/DDBJ databases">
        <title>Genome Analysis of Deinococcus marmoris KOPRI26562.</title>
        <authorList>
            <person name="Kim J.H."/>
            <person name="Oh H.-M."/>
        </authorList>
    </citation>
    <scope>NUCLEOTIDE SEQUENCE [LARGE SCALE GENOMIC DNA]</scope>
    <source>
        <strain evidence="2">PAMC 26633</strain>
    </source>
</reference>
<gene>
    <name evidence="1" type="ORF">BSU04_24400</name>
</gene>
<accession>A0A226WYL9</accession>
<dbReference type="InterPro" id="IPR011006">
    <property type="entry name" value="CheY-like_superfamily"/>
</dbReference>
<sequence length="153" mass="17241">MTRRPFEADQEQFALWQPKRLPTLMPARRVVIAHRDPMIGESFVLLLGLKGLAAQHVRDVDALTMLIEDWHPQALMIDTRLGTGEHSGFVRRLCDNPRHAGTLLLALSNFLPEDCVPVLQEAGFDGHCRRPCPMWRVSEVLADFFAPNGVSMS</sequence>
<protein>
    <recommendedName>
        <fullName evidence="3">Response regulator receiver domain-containing protein</fullName>
    </recommendedName>
</protein>
<evidence type="ECO:0008006" key="3">
    <source>
        <dbReference type="Google" id="ProtNLM"/>
    </source>
</evidence>
<organism evidence="1 2">
    <name type="scientific">Caballeronia sordidicola</name>
    <name type="common">Burkholderia sordidicola</name>
    <dbReference type="NCBI Taxonomy" id="196367"/>
    <lineage>
        <taxon>Bacteria</taxon>
        <taxon>Pseudomonadati</taxon>
        <taxon>Pseudomonadota</taxon>
        <taxon>Betaproteobacteria</taxon>
        <taxon>Burkholderiales</taxon>
        <taxon>Burkholderiaceae</taxon>
        <taxon>Caballeronia</taxon>
    </lineage>
</organism>